<name>A0A6V6Z2S0_9FLAO</name>
<dbReference type="Proteomes" id="UP000556700">
    <property type="component" value="Unassembled WGS sequence"/>
</dbReference>
<comment type="caution">
    <text evidence="1">The sequence shown here is derived from an EMBL/GenBank/DDBJ whole genome shotgun (WGS) entry which is preliminary data.</text>
</comment>
<evidence type="ECO:0000313" key="1">
    <source>
        <dbReference type="EMBL" id="CAD0005896.1"/>
    </source>
</evidence>
<dbReference type="RefSeq" id="WP_031454640.1">
    <property type="nucleotide sequence ID" value="NZ_CAIJDO010000160.1"/>
</dbReference>
<keyword evidence="2" id="KW-1185">Reference proteome</keyword>
<evidence type="ECO:0000313" key="2">
    <source>
        <dbReference type="Proteomes" id="UP000556700"/>
    </source>
</evidence>
<dbReference type="EMBL" id="CAIJDO010000160">
    <property type="protein sequence ID" value="CAD0005896.1"/>
    <property type="molecule type" value="Genomic_DNA"/>
</dbReference>
<organism evidence="1 2">
    <name type="scientific">Flavobacterium chungangense</name>
    <dbReference type="NCBI Taxonomy" id="554283"/>
    <lineage>
        <taxon>Bacteria</taxon>
        <taxon>Pseudomonadati</taxon>
        <taxon>Bacteroidota</taxon>
        <taxon>Flavobacteriia</taxon>
        <taxon>Flavobacteriales</taxon>
        <taxon>Flavobacteriaceae</taxon>
        <taxon>Flavobacterium</taxon>
    </lineage>
</organism>
<protein>
    <submittedName>
        <fullName evidence="1">Uncharacterized protein</fullName>
    </submittedName>
</protein>
<dbReference type="AlphaFoldDB" id="A0A6V6Z2S0"/>
<sequence length="134" mass="16136">MSQECKEKFKIGNCYLISDYPKNEEVRVKVIENIKDKFIVFSNLEDDSEFIFIKCDLNLSENDDIKYVCSKLSWTFNSRRFNSRRKESWNNRFEEEEFKKLDKIIGCLNASKEIRELPIDISNHNFSYKFLYSN</sequence>
<reference evidence="1 2" key="1">
    <citation type="submission" date="2020-06" db="EMBL/GenBank/DDBJ databases">
        <authorList>
            <person name="Criscuolo A."/>
        </authorList>
    </citation>
    <scope>NUCLEOTIDE SEQUENCE [LARGE SCALE GENOMIC DNA]</scope>
    <source>
        <strain evidence="2">CIP 110025</strain>
    </source>
</reference>
<gene>
    <name evidence="1" type="ORF">FLACHUCJ7_02562</name>
</gene>
<proteinExistence type="predicted"/>
<accession>A0A6V6Z2S0</accession>